<name>A0A4C1VFG5_EUMVA</name>
<feature type="compositionally biased region" description="Basic and acidic residues" evidence="1">
    <location>
        <begin position="1"/>
        <end position="10"/>
    </location>
</feature>
<feature type="region of interest" description="Disordered" evidence="1">
    <location>
        <begin position="64"/>
        <end position="115"/>
    </location>
</feature>
<accession>A0A4C1VFG5</accession>
<feature type="region of interest" description="Disordered" evidence="1">
    <location>
        <begin position="1"/>
        <end position="29"/>
    </location>
</feature>
<reference evidence="2 3" key="1">
    <citation type="journal article" date="2019" name="Commun. Biol.">
        <title>The bagworm genome reveals a unique fibroin gene that provides high tensile strength.</title>
        <authorList>
            <person name="Kono N."/>
            <person name="Nakamura H."/>
            <person name="Ohtoshi R."/>
            <person name="Tomita M."/>
            <person name="Numata K."/>
            <person name="Arakawa K."/>
        </authorList>
    </citation>
    <scope>NUCLEOTIDE SEQUENCE [LARGE SCALE GENOMIC DNA]</scope>
</reference>
<proteinExistence type="predicted"/>
<dbReference type="Proteomes" id="UP000299102">
    <property type="component" value="Unassembled WGS sequence"/>
</dbReference>
<dbReference type="EMBL" id="BGZK01000327">
    <property type="protein sequence ID" value="GBP37027.1"/>
    <property type="molecule type" value="Genomic_DNA"/>
</dbReference>
<evidence type="ECO:0000256" key="1">
    <source>
        <dbReference type="SAM" id="MobiDB-lite"/>
    </source>
</evidence>
<organism evidence="2 3">
    <name type="scientific">Eumeta variegata</name>
    <name type="common">Bagworm moth</name>
    <name type="synonym">Eumeta japonica</name>
    <dbReference type="NCBI Taxonomy" id="151549"/>
    <lineage>
        <taxon>Eukaryota</taxon>
        <taxon>Metazoa</taxon>
        <taxon>Ecdysozoa</taxon>
        <taxon>Arthropoda</taxon>
        <taxon>Hexapoda</taxon>
        <taxon>Insecta</taxon>
        <taxon>Pterygota</taxon>
        <taxon>Neoptera</taxon>
        <taxon>Endopterygota</taxon>
        <taxon>Lepidoptera</taxon>
        <taxon>Glossata</taxon>
        <taxon>Ditrysia</taxon>
        <taxon>Tineoidea</taxon>
        <taxon>Psychidae</taxon>
        <taxon>Oiketicinae</taxon>
        <taxon>Eumeta</taxon>
    </lineage>
</organism>
<protein>
    <submittedName>
        <fullName evidence="2">Uncharacterized protein</fullName>
    </submittedName>
</protein>
<evidence type="ECO:0000313" key="3">
    <source>
        <dbReference type="Proteomes" id="UP000299102"/>
    </source>
</evidence>
<comment type="caution">
    <text evidence="2">The sequence shown here is derived from an EMBL/GenBank/DDBJ whole genome shotgun (WGS) entry which is preliminary data.</text>
</comment>
<gene>
    <name evidence="2" type="ORF">EVAR_31025_1</name>
</gene>
<keyword evidence="3" id="KW-1185">Reference proteome</keyword>
<evidence type="ECO:0000313" key="2">
    <source>
        <dbReference type="EMBL" id="GBP37027.1"/>
    </source>
</evidence>
<sequence>MTSQMRDRTEAISSYEAVSGRKPPMCRAPPRRIASLSPCRTPLWTAAIIYHVPGLFASAHRKHFTSSSYLKSPPDIKSGSERMRCSNRGPRQLKDDKVDDPQSVSYNERGQHHHT</sequence>
<dbReference type="AlphaFoldDB" id="A0A4C1VFG5"/>